<dbReference type="Proteomes" id="UP000562929">
    <property type="component" value="Unassembled WGS sequence"/>
</dbReference>
<evidence type="ECO:0000313" key="1">
    <source>
        <dbReference type="EMBL" id="KAF4582963.1"/>
    </source>
</evidence>
<name>A0A8H4Q2N8_9HYPO</name>
<keyword evidence="2" id="KW-1185">Reference proteome</keyword>
<dbReference type="AlphaFoldDB" id="A0A8H4Q2N8"/>
<dbReference type="EMBL" id="JAACLJ010000007">
    <property type="protein sequence ID" value="KAF4582963.1"/>
    <property type="molecule type" value="Genomic_DNA"/>
</dbReference>
<protein>
    <submittedName>
        <fullName evidence="1">Uncharacterized protein</fullName>
    </submittedName>
</protein>
<accession>A0A8H4Q2N8</accession>
<sequence length="90" mass="10111">MPNQVKHDATGWLPLLTGRPPKKRYDMLGESKTISRTAIALTGHVDSPNIVVDLDDDRPLASQYTFARERRFWTLPFHAVGYGMLSIASI</sequence>
<gene>
    <name evidence="1" type="ORF">GQ602_006107</name>
</gene>
<comment type="caution">
    <text evidence="1">The sequence shown here is derived from an EMBL/GenBank/DDBJ whole genome shotgun (WGS) entry which is preliminary data.</text>
</comment>
<proteinExistence type="predicted"/>
<organism evidence="1 2">
    <name type="scientific">Ophiocordyceps camponoti-floridani</name>
    <dbReference type="NCBI Taxonomy" id="2030778"/>
    <lineage>
        <taxon>Eukaryota</taxon>
        <taxon>Fungi</taxon>
        <taxon>Dikarya</taxon>
        <taxon>Ascomycota</taxon>
        <taxon>Pezizomycotina</taxon>
        <taxon>Sordariomycetes</taxon>
        <taxon>Hypocreomycetidae</taxon>
        <taxon>Hypocreales</taxon>
        <taxon>Ophiocordycipitaceae</taxon>
        <taxon>Ophiocordyceps</taxon>
    </lineage>
</organism>
<reference evidence="1 2" key="1">
    <citation type="journal article" date="2020" name="G3 (Bethesda)">
        <title>Genetic Underpinnings of Host Manipulation by Ophiocordyceps as Revealed by Comparative Transcriptomics.</title>
        <authorList>
            <person name="Will I."/>
            <person name="Das B."/>
            <person name="Trinh T."/>
            <person name="Brachmann A."/>
            <person name="Ohm R.A."/>
            <person name="de Bekker C."/>
        </authorList>
    </citation>
    <scope>NUCLEOTIDE SEQUENCE [LARGE SCALE GENOMIC DNA]</scope>
    <source>
        <strain evidence="1 2">EC05</strain>
    </source>
</reference>
<evidence type="ECO:0000313" key="2">
    <source>
        <dbReference type="Proteomes" id="UP000562929"/>
    </source>
</evidence>